<keyword evidence="1" id="KW-0812">Transmembrane</keyword>
<name>A0A432WM34_9GAMM</name>
<sequence>MLKRMIRAIKEYLLIEQHHLLTPDEDTWKLSVLRLILLSGVVLTFAIIVHSSYAAYTQSLYYVLVITFGFSAVLWMTLALGKSRIALASTSLTLTIILAGCSILFFTIELSSARYGLLLFFTLPIILRLFYGNKAAVAGMLFNIIPYFVLLRNESVAPLFGIDITLPGTHVYLSSLVFLFFNFCLPVAVIRVLASLQKQSSLNREQSRKLGQLVKQYQEIFNNGGIPSFFCDQQGRILQANKSGRDLIQQAPTECEYIDQLFTLSKPLVVGETIDARLRSDSHIMYKIQPASLIHHKKQLIHCFDITHTAETDRRIGELRRQHFNQHYSDATTDLKNHHFWSHQFAQNKTRKHSVVLLKLANLKDINLQYGFSRGDEVLADVAALLQNQLPSAVNLYRFPGAKFLLSVDQDQCHIDDISRWLDKHLPLTALQRNGEARLMFNLQWRAGYCTAAGFNAAALLAEACAIALSQTSIDQPFARYDSTIVKLIRQDTRRKDRVKQLLDEGHLALWLQPQVDQNQSMTGFEVLARLEEPNQSQTLKPHQFLPQVEKHKWYVLFSQKMLEKTISLLENWPAELPAVPLSVNLAGPELLDDLFYEKLLRRYSESALLRNMLKLELTETSVLSSLDETKKRLTSLANVGATIIIDDFGTGHASLAQLIDLSASVLKVDRDFVERIETSERHRKIVKMTLELANSLDMEAIAEGVETKAQLALLLQMGFTRFQGFYFGKPAPVEHWIARATTNTDTSAPPQRMTQ</sequence>
<dbReference type="AlphaFoldDB" id="A0A432WM34"/>
<dbReference type="InterPro" id="IPR035919">
    <property type="entry name" value="EAL_sf"/>
</dbReference>
<dbReference type="Pfam" id="PF00990">
    <property type="entry name" value="GGDEF"/>
    <property type="match status" value="1"/>
</dbReference>
<feature type="transmembrane region" description="Helical" evidence="1">
    <location>
        <begin position="85"/>
        <end position="106"/>
    </location>
</feature>
<proteinExistence type="predicted"/>
<dbReference type="GO" id="GO:0071111">
    <property type="term" value="F:cyclic-guanylate-specific phosphodiesterase activity"/>
    <property type="evidence" value="ECO:0007669"/>
    <property type="project" value="InterPro"/>
</dbReference>
<dbReference type="Pfam" id="PF00563">
    <property type="entry name" value="EAL"/>
    <property type="match status" value="1"/>
</dbReference>
<dbReference type="InterPro" id="IPR029787">
    <property type="entry name" value="Nucleotide_cyclase"/>
</dbReference>
<dbReference type="InterPro" id="IPR043128">
    <property type="entry name" value="Rev_trsase/Diguanyl_cyclase"/>
</dbReference>
<dbReference type="SUPFAM" id="SSF55073">
    <property type="entry name" value="Nucleotide cyclase"/>
    <property type="match status" value="1"/>
</dbReference>
<dbReference type="InterPro" id="IPR050706">
    <property type="entry name" value="Cyclic-di-GMP_PDE-like"/>
</dbReference>
<gene>
    <name evidence="3" type="ORF">CWE14_01990</name>
</gene>
<keyword evidence="1" id="KW-0472">Membrane</keyword>
<evidence type="ECO:0000313" key="4">
    <source>
        <dbReference type="Proteomes" id="UP000287823"/>
    </source>
</evidence>
<dbReference type="Gene3D" id="3.30.70.270">
    <property type="match status" value="1"/>
</dbReference>
<reference evidence="3 4" key="1">
    <citation type="journal article" date="2011" name="Front. Microbiol.">
        <title>Genomic signatures of strain selection and enhancement in Bacillus atrophaeus var. globigii, a historical biowarfare simulant.</title>
        <authorList>
            <person name="Gibbons H.S."/>
            <person name="Broomall S.M."/>
            <person name="McNew L.A."/>
            <person name="Daligault H."/>
            <person name="Chapman C."/>
            <person name="Bruce D."/>
            <person name="Karavis M."/>
            <person name="Krepps M."/>
            <person name="McGregor P.A."/>
            <person name="Hong C."/>
            <person name="Park K.H."/>
            <person name="Akmal A."/>
            <person name="Feldman A."/>
            <person name="Lin J.S."/>
            <person name="Chang W.E."/>
            <person name="Higgs B.W."/>
            <person name="Demirev P."/>
            <person name="Lindquist J."/>
            <person name="Liem A."/>
            <person name="Fochler E."/>
            <person name="Read T.D."/>
            <person name="Tapia R."/>
            <person name="Johnson S."/>
            <person name="Bishop-Lilly K.A."/>
            <person name="Detter C."/>
            <person name="Han C."/>
            <person name="Sozhamannan S."/>
            <person name="Rosenzweig C.N."/>
            <person name="Skowronski E.W."/>
        </authorList>
    </citation>
    <scope>NUCLEOTIDE SEQUENCE [LARGE SCALE GENOMIC DNA]</scope>
    <source>
        <strain evidence="3 4">Y4G10-17</strain>
    </source>
</reference>
<feature type="domain" description="EAL" evidence="2">
    <location>
        <begin position="492"/>
        <end position="745"/>
    </location>
</feature>
<feature type="transmembrane region" description="Helical" evidence="1">
    <location>
        <begin position="171"/>
        <end position="194"/>
    </location>
</feature>
<organism evidence="3 4">
    <name type="scientific">Aliidiomarina soli</name>
    <dbReference type="NCBI Taxonomy" id="1928574"/>
    <lineage>
        <taxon>Bacteria</taxon>
        <taxon>Pseudomonadati</taxon>
        <taxon>Pseudomonadota</taxon>
        <taxon>Gammaproteobacteria</taxon>
        <taxon>Alteromonadales</taxon>
        <taxon>Idiomarinaceae</taxon>
        <taxon>Aliidiomarina</taxon>
    </lineage>
</organism>
<dbReference type="PANTHER" id="PTHR33121:SF79">
    <property type="entry name" value="CYCLIC DI-GMP PHOSPHODIESTERASE PDED-RELATED"/>
    <property type="match status" value="1"/>
</dbReference>
<accession>A0A432WM34</accession>
<keyword evidence="4" id="KW-1185">Reference proteome</keyword>
<evidence type="ECO:0000259" key="2">
    <source>
        <dbReference type="PROSITE" id="PS50883"/>
    </source>
</evidence>
<dbReference type="SUPFAM" id="SSF141868">
    <property type="entry name" value="EAL domain-like"/>
    <property type="match status" value="1"/>
</dbReference>
<evidence type="ECO:0000256" key="1">
    <source>
        <dbReference type="SAM" id="Phobius"/>
    </source>
</evidence>
<feature type="transmembrane region" description="Helical" evidence="1">
    <location>
        <begin position="32"/>
        <end position="53"/>
    </location>
</feature>
<dbReference type="SMART" id="SM00267">
    <property type="entry name" value="GGDEF"/>
    <property type="match status" value="1"/>
</dbReference>
<dbReference type="SMART" id="SM00052">
    <property type="entry name" value="EAL"/>
    <property type="match status" value="1"/>
</dbReference>
<dbReference type="InterPro" id="IPR001633">
    <property type="entry name" value="EAL_dom"/>
</dbReference>
<protein>
    <recommendedName>
        <fullName evidence="2">EAL domain-containing protein</fullName>
    </recommendedName>
</protein>
<dbReference type="RefSeq" id="WP_126797829.1">
    <property type="nucleotide sequence ID" value="NZ_PIPO01000001.1"/>
</dbReference>
<evidence type="ECO:0000313" key="3">
    <source>
        <dbReference type="EMBL" id="RUO34791.1"/>
    </source>
</evidence>
<dbReference type="CDD" id="cd01948">
    <property type="entry name" value="EAL"/>
    <property type="match status" value="1"/>
</dbReference>
<comment type="caution">
    <text evidence="3">The sequence shown here is derived from an EMBL/GenBank/DDBJ whole genome shotgun (WGS) entry which is preliminary data.</text>
</comment>
<dbReference type="PROSITE" id="PS50883">
    <property type="entry name" value="EAL"/>
    <property type="match status" value="1"/>
</dbReference>
<dbReference type="Proteomes" id="UP000287823">
    <property type="component" value="Unassembled WGS sequence"/>
</dbReference>
<dbReference type="EMBL" id="PIPO01000001">
    <property type="protein sequence ID" value="RUO34791.1"/>
    <property type="molecule type" value="Genomic_DNA"/>
</dbReference>
<feature type="transmembrane region" description="Helical" evidence="1">
    <location>
        <begin position="135"/>
        <end position="151"/>
    </location>
</feature>
<dbReference type="Gene3D" id="3.20.20.450">
    <property type="entry name" value="EAL domain"/>
    <property type="match status" value="1"/>
</dbReference>
<keyword evidence="1" id="KW-1133">Transmembrane helix</keyword>
<feature type="transmembrane region" description="Helical" evidence="1">
    <location>
        <begin position="59"/>
        <end position="78"/>
    </location>
</feature>
<dbReference type="InterPro" id="IPR000160">
    <property type="entry name" value="GGDEF_dom"/>
</dbReference>
<dbReference type="PANTHER" id="PTHR33121">
    <property type="entry name" value="CYCLIC DI-GMP PHOSPHODIESTERASE PDEF"/>
    <property type="match status" value="1"/>
</dbReference>